<dbReference type="AlphaFoldDB" id="A0A8J4TKR3"/>
<keyword evidence="2" id="KW-1185">Reference proteome</keyword>
<sequence length="83" mass="8813">MSSSSGSSSCHPSDIFIEPRVSIHNSDAPGRSSDEVFLACKRACARAKRGTASSPRSLRHRARARALHLFHPRGASCLSGPPA</sequence>
<protein>
    <submittedName>
        <fullName evidence="1">UvrABC system protein A</fullName>
    </submittedName>
</protein>
<evidence type="ECO:0000313" key="1">
    <source>
        <dbReference type="EMBL" id="KAF5897220.1"/>
    </source>
</evidence>
<proteinExistence type="predicted"/>
<organism evidence="1 2">
    <name type="scientific">Clarias magur</name>
    <name type="common">Asian catfish</name>
    <name type="synonym">Macropteronotus magur</name>
    <dbReference type="NCBI Taxonomy" id="1594786"/>
    <lineage>
        <taxon>Eukaryota</taxon>
        <taxon>Metazoa</taxon>
        <taxon>Chordata</taxon>
        <taxon>Craniata</taxon>
        <taxon>Vertebrata</taxon>
        <taxon>Euteleostomi</taxon>
        <taxon>Actinopterygii</taxon>
        <taxon>Neopterygii</taxon>
        <taxon>Teleostei</taxon>
        <taxon>Ostariophysi</taxon>
        <taxon>Siluriformes</taxon>
        <taxon>Clariidae</taxon>
        <taxon>Clarias</taxon>
    </lineage>
</organism>
<dbReference type="Proteomes" id="UP000727407">
    <property type="component" value="Unassembled WGS sequence"/>
</dbReference>
<gene>
    <name evidence="1" type="primary">uvrA</name>
    <name evidence="1" type="ORF">DAT39_013051</name>
</gene>
<reference evidence="1" key="1">
    <citation type="submission" date="2020-07" db="EMBL/GenBank/DDBJ databases">
        <title>Clarias magur genome sequencing, assembly and annotation.</title>
        <authorList>
            <person name="Kushwaha B."/>
            <person name="Kumar R."/>
            <person name="Das P."/>
            <person name="Joshi C.G."/>
            <person name="Kumar D."/>
            <person name="Nagpure N.S."/>
            <person name="Pandey M."/>
            <person name="Agarwal S."/>
            <person name="Srivastava S."/>
            <person name="Singh M."/>
            <person name="Sahoo L."/>
            <person name="Jayasankar P."/>
            <person name="Meher P.K."/>
            <person name="Koringa P.G."/>
            <person name="Iquebal M.A."/>
            <person name="Das S.P."/>
            <person name="Bit A."/>
            <person name="Patnaik S."/>
            <person name="Patel N."/>
            <person name="Shah T.M."/>
            <person name="Hinsu A."/>
            <person name="Jena J.K."/>
        </authorList>
    </citation>
    <scope>NUCLEOTIDE SEQUENCE</scope>
    <source>
        <strain evidence="1">CIFAMagur01</strain>
        <tissue evidence="1">Testis</tissue>
    </source>
</reference>
<comment type="caution">
    <text evidence="1">The sequence shown here is derived from an EMBL/GenBank/DDBJ whole genome shotgun (WGS) entry which is preliminary data.</text>
</comment>
<dbReference type="EMBL" id="QNUK01000243">
    <property type="protein sequence ID" value="KAF5897220.1"/>
    <property type="molecule type" value="Genomic_DNA"/>
</dbReference>
<accession>A0A8J4TKR3</accession>
<evidence type="ECO:0000313" key="2">
    <source>
        <dbReference type="Proteomes" id="UP000727407"/>
    </source>
</evidence>
<name>A0A8J4TKR3_CLAMG</name>